<dbReference type="AlphaFoldDB" id="A0A239BIQ3"/>
<keyword evidence="9" id="KW-1185">Reference proteome</keyword>
<feature type="domain" description="RDD" evidence="7">
    <location>
        <begin position="17"/>
        <end position="143"/>
    </location>
</feature>
<protein>
    <submittedName>
        <fullName evidence="8">Uncharacterized membrane protein YckC, RDD family</fullName>
    </submittedName>
</protein>
<dbReference type="OrthoDB" id="9793824at2"/>
<dbReference type="PANTHER" id="PTHR36115">
    <property type="entry name" value="PROLINE-RICH ANTIGEN HOMOLOG-RELATED"/>
    <property type="match status" value="1"/>
</dbReference>
<evidence type="ECO:0000256" key="4">
    <source>
        <dbReference type="ARBA" id="ARBA00022989"/>
    </source>
</evidence>
<dbReference type="PANTHER" id="PTHR36115:SF4">
    <property type="entry name" value="MEMBRANE PROTEIN"/>
    <property type="match status" value="1"/>
</dbReference>
<keyword evidence="3 6" id="KW-0812">Transmembrane</keyword>
<evidence type="ECO:0000256" key="5">
    <source>
        <dbReference type="ARBA" id="ARBA00023136"/>
    </source>
</evidence>
<feature type="transmembrane region" description="Helical" evidence="6">
    <location>
        <begin position="24"/>
        <end position="50"/>
    </location>
</feature>
<evidence type="ECO:0000256" key="3">
    <source>
        <dbReference type="ARBA" id="ARBA00022692"/>
    </source>
</evidence>
<dbReference type="RefSeq" id="WP_089317451.1">
    <property type="nucleotide sequence ID" value="NZ_FZOQ01000001.1"/>
</dbReference>
<evidence type="ECO:0000256" key="6">
    <source>
        <dbReference type="SAM" id="Phobius"/>
    </source>
</evidence>
<sequence length="153" mass="17053">MEFYTKEGGRAPVSLPYASFWDRLLALLIDSLLTALIAILLMPLLGLPLLPEPNDLETRLRLHLVSIFVGWIYYAGFQSSVYQATPGKLIRGIFVTDTEGYRLSFTKATGRYFSKLLSGLTLLLGYLLAAFTPKKQALHDLLAHTLVLKHPSS</sequence>
<dbReference type="InterPro" id="IPR010432">
    <property type="entry name" value="RDD"/>
</dbReference>
<proteinExistence type="predicted"/>
<keyword evidence="5 6" id="KW-0472">Membrane</keyword>
<evidence type="ECO:0000313" key="9">
    <source>
        <dbReference type="Proteomes" id="UP000198432"/>
    </source>
</evidence>
<keyword evidence="2" id="KW-1003">Cell membrane</keyword>
<dbReference type="GO" id="GO:0005886">
    <property type="term" value="C:plasma membrane"/>
    <property type="evidence" value="ECO:0007669"/>
    <property type="project" value="UniProtKB-SubCell"/>
</dbReference>
<dbReference type="Pfam" id="PF06271">
    <property type="entry name" value="RDD"/>
    <property type="match status" value="1"/>
</dbReference>
<name>A0A239BIQ3_9BACT</name>
<evidence type="ECO:0000256" key="2">
    <source>
        <dbReference type="ARBA" id="ARBA00022475"/>
    </source>
</evidence>
<evidence type="ECO:0000256" key="1">
    <source>
        <dbReference type="ARBA" id="ARBA00004651"/>
    </source>
</evidence>
<dbReference type="InterPro" id="IPR051791">
    <property type="entry name" value="Pra-immunoreactive"/>
</dbReference>
<accession>A0A239BIQ3</accession>
<feature type="transmembrane region" description="Helical" evidence="6">
    <location>
        <begin position="112"/>
        <end position="131"/>
    </location>
</feature>
<evidence type="ECO:0000259" key="7">
    <source>
        <dbReference type="Pfam" id="PF06271"/>
    </source>
</evidence>
<evidence type="ECO:0000313" key="8">
    <source>
        <dbReference type="EMBL" id="SNS06984.1"/>
    </source>
</evidence>
<keyword evidence="4 6" id="KW-1133">Transmembrane helix</keyword>
<reference evidence="9" key="1">
    <citation type="submission" date="2017-06" db="EMBL/GenBank/DDBJ databases">
        <authorList>
            <person name="Varghese N."/>
            <person name="Submissions S."/>
        </authorList>
    </citation>
    <scope>NUCLEOTIDE SEQUENCE [LARGE SCALE GENOMIC DNA]</scope>
    <source>
        <strain evidence="9">NKM1</strain>
    </source>
</reference>
<dbReference type="EMBL" id="FZOQ01000001">
    <property type="protein sequence ID" value="SNS06984.1"/>
    <property type="molecule type" value="Genomic_DNA"/>
</dbReference>
<comment type="subcellular location">
    <subcellularLocation>
        <location evidence="1">Cell membrane</location>
        <topology evidence="1">Multi-pass membrane protein</topology>
    </subcellularLocation>
</comment>
<feature type="transmembrane region" description="Helical" evidence="6">
    <location>
        <begin position="62"/>
        <end position="82"/>
    </location>
</feature>
<dbReference type="Proteomes" id="UP000198432">
    <property type="component" value="Unassembled WGS sequence"/>
</dbReference>
<gene>
    <name evidence="8" type="ORF">SAMN06296052_101387</name>
</gene>
<organism evidence="8 9">
    <name type="scientific">Pontibacter ummariensis</name>
    <dbReference type="NCBI Taxonomy" id="1610492"/>
    <lineage>
        <taxon>Bacteria</taxon>
        <taxon>Pseudomonadati</taxon>
        <taxon>Bacteroidota</taxon>
        <taxon>Cytophagia</taxon>
        <taxon>Cytophagales</taxon>
        <taxon>Hymenobacteraceae</taxon>
        <taxon>Pontibacter</taxon>
    </lineage>
</organism>